<dbReference type="PROSITE" id="PS50166">
    <property type="entry name" value="IMPORTIN_B_NT"/>
    <property type="match status" value="1"/>
</dbReference>
<evidence type="ECO:0000256" key="3">
    <source>
        <dbReference type="ARBA" id="ARBA00007991"/>
    </source>
</evidence>
<dbReference type="SUPFAM" id="SSF48371">
    <property type="entry name" value="ARM repeat"/>
    <property type="match status" value="1"/>
</dbReference>
<sequence>MDLPSLAVILQAALSPNPDERKAAEQSLNQFQYAPQHLVRLLQIIVDNNCDMGVRQVASIHFKNFIAKNWSPLDSDTQQKISQSDKDVVRDHILVFVTQVPPLLRVQLGECLKTIIHSDYPEQWPHLLDWVKHNLQDQQVYGALFVLRILSRKYEFKSDEERVPVYRIVEETFPHLLNIFNRLVQIVNPSLEVADLIKLICKIFWSSIYLEIPKLLFDQNIFNAWMMLFLNILERPVPSEGQPVDPELRKSWGWWKVKKWTVHILNRLYTRFGDLKLQNPENRAFAQMFQKHYAGKILECHLNLLNVIRVGGYLPDRVINLILQYLSNSISRNSMYTLLQPRLDVLLFEIVFPLMCFNDNDQKLWDEDPHEYVRKGYDIIEDLYSPRTASMDFVSELVRKRGKENLQKFIQFIVEIFRRYDEASAEYKPYRQKDGALLAIGALCDKLKQTEPYKSELERMLVQHVFPEFSSPVGHLRAKAAWVAGQYAHINFSDQNNFRKALQCVVSRMQDPELPVRVDSVFALRSFIEACKDLNEIRPILPQLLDEFFKLMNEVENEDLVFTLETIVDKFGEEMAPYALGLCQNLAAAFWRCMNTAEADDEADDPGALAAVGCLRAISTILESVSRLPHLFVQIEPTLLPIMRRMLTTDGQEVFEEVLEIVSYMTFFSPTISLEIWTLWPLMMEALADWAIDFFPNILVPLDNYISRGTDHFLACKEPDYQQSLWNMISSIMSDKNMEDNDIVPAPKLIEVVFQNCRERVDHWVEPYLRITVERLRRTEKSYLKCLFMQVIADALYYNAALTLSILQKLGVASEIFHLWFHLLQQVKKSGVRANFKREHEKKVCCLGLTSLLALPADQLPGEALGRVFRATLDLLVAYKDQVAEASKEEEAEDDDDMDGFQTDDEDDDGNGFDKEMGVDADDGDEADTITLRKLAEQAKSFRPNDEDDDDSDDDYSDDEELQSPIDEVDPFVFFVDTIKVMQSTDPLRFESLTQTLEFNYQALANGVAQHAEQRRAEIEKEKLEKSSAATAS</sequence>
<dbReference type="PANTHER" id="PTHR10997:SF18">
    <property type="entry name" value="D-IMPORTIN 7_RANBP7"/>
    <property type="match status" value="1"/>
</dbReference>
<dbReference type="Gene3D" id="1.25.10.10">
    <property type="entry name" value="Leucine-rich Repeat Variant"/>
    <property type="match status" value="1"/>
</dbReference>
<evidence type="ECO:0000256" key="9">
    <source>
        <dbReference type="SAM" id="MobiDB-lite"/>
    </source>
</evidence>
<evidence type="ECO:0000256" key="4">
    <source>
        <dbReference type="ARBA" id="ARBA00022448"/>
    </source>
</evidence>
<dbReference type="Pfam" id="PF03810">
    <property type="entry name" value="IBN_N"/>
    <property type="match status" value="1"/>
</dbReference>
<keyword evidence="5" id="KW-0963">Cytoplasm</keyword>
<dbReference type="InterPro" id="IPR016024">
    <property type="entry name" value="ARM-type_fold"/>
</dbReference>
<evidence type="ECO:0000313" key="11">
    <source>
        <dbReference type="EMBL" id="KAK7340806.1"/>
    </source>
</evidence>
<dbReference type="InterPro" id="IPR058669">
    <property type="entry name" value="TPR_IPO7/11-like"/>
</dbReference>
<evidence type="ECO:0000256" key="5">
    <source>
        <dbReference type="ARBA" id="ARBA00022490"/>
    </source>
</evidence>
<dbReference type="GO" id="GO:0031267">
    <property type="term" value="F:small GTPase binding"/>
    <property type="evidence" value="ECO:0007669"/>
    <property type="project" value="InterPro"/>
</dbReference>
<keyword evidence="12" id="KW-1185">Reference proteome</keyword>
<protein>
    <recommendedName>
        <fullName evidence="10">Importin N-terminal domain-containing protein</fullName>
    </recommendedName>
</protein>
<feature type="compositionally biased region" description="Acidic residues" evidence="9">
    <location>
        <begin position="890"/>
        <end position="911"/>
    </location>
</feature>
<evidence type="ECO:0000259" key="10">
    <source>
        <dbReference type="PROSITE" id="PS50166"/>
    </source>
</evidence>
<keyword evidence="8" id="KW-0539">Nucleus</keyword>
<dbReference type="InterPro" id="IPR011989">
    <property type="entry name" value="ARM-like"/>
</dbReference>
<dbReference type="GO" id="GO:0005829">
    <property type="term" value="C:cytosol"/>
    <property type="evidence" value="ECO:0007669"/>
    <property type="project" value="TreeGrafter"/>
</dbReference>
<dbReference type="PANTHER" id="PTHR10997">
    <property type="entry name" value="IMPORTIN-7, 8, 11"/>
    <property type="match status" value="1"/>
</dbReference>
<dbReference type="GO" id="GO:0005635">
    <property type="term" value="C:nuclear envelope"/>
    <property type="evidence" value="ECO:0007669"/>
    <property type="project" value="TreeGrafter"/>
</dbReference>
<dbReference type="Proteomes" id="UP001367508">
    <property type="component" value="Unassembled WGS sequence"/>
</dbReference>
<feature type="domain" description="Importin N-terminal" evidence="10">
    <location>
        <begin position="24"/>
        <end position="99"/>
    </location>
</feature>
<evidence type="ECO:0000256" key="1">
    <source>
        <dbReference type="ARBA" id="ARBA00004123"/>
    </source>
</evidence>
<evidence type="ECO:0000256" key="7">
    <source>
        <dbReference type="ARBA" id="ARBA00022990"/>
    </source>
</evidence>
<evidence type="ECO:0000256" key="2">
    <source>
        <dbReference type="ARBA" id="ARBA00004496"/>
    </source>
</evidence>
<keyword evidence="7" id="KW-0007">Acetylation</keyword>
<keyword evidence="4" id="KW-0813">Transport</keyword>
<dbReference type="FunFam" id="1.25.10.10:FF:000177">
    <property type="entry name" value="Importin beta-like SAD2"/>
    <property type="match status" value="1"/>
</dbReference>
<gene>
    <name evidence="11" type="ORF">VNO77_21519</name>
</gene>
<dbReference type="Pfam" id="PF25758">
    <property type="entry name" value="TPR_IPO11"/>
    <property type="match status" value="1"/>
</dbReference>
<comment type="caution">
    <text evidence="11">The sequence shown here is derived from an EMBL/GenBank/DDBJ whole genome shotgun (WGS) entry which is preliminary data.</text>
</comment>
<accession>A0AAN9QNH9</accession>
<dbReference type="GO" id="GO:0006606">
    <property type="term" value="P:protein import into nucleus"/>
    <property type="evidence" value="ECO:0007669"/>
    <property type="project" value="TreeGrafter"/>
</dbReference>
<evidence type="ECO:0000313" key="12">
    <source>
        <dbReference type="Proteomes" id="UP001367508"/>
    </source>
</evidence>
<dbReference type="EMBL" id="JAYMYQ010000004">
    <property type="protein sequence ID" value="KAK7340806.1"/>
    <property type="molecule type" value="Genomic_DNA"/>
</dbReference>
<evidence type="ECO:0000256" key="8">
    <source>
        <dbReference type="ARBA" id="ARBA00023242"/>
    </source>
</evidence>
<comment type="similarity">
    <text evidence="3">Belongs to the importin beta family.</text>
</comment>
<comment type="subcellular location">
    <subcellularLocation>
        <location evidence="2">Cytoplasm</location>
    </subcellularLocation>
    <subcellularLocation>
        <location evidence="1">Nucleus</location>
    </subcellularLocation>
</comment>
<dbReference type="SMART" id="SM00913">
    <property type="entry name" value="IBN_N"/>
    <property type="match status" value="1"/>
</dbReference>
<dbReference type="InterPro" id="IPR001494">
    <property type="entry name" value="Importin-beta_N"/>
</dbReference>
<dbReference type="Pfam" id="PF08506">
    <property type="entry name" value="Cse1"/>
    <property type="match status" value="1"/>
</dbReference>
<feature type="compositionally biased region" description="Acidic residues" evidence="9">
    <location>
        <begin position="919"/>
        <end position="928"/>
    </location>
</feature>
<reference evidence="11 12" key="1">
    <citation type="submission" date="2024-01" db="EMBL/GenBank/DDBJ databases">
        <title>The genomes of 5 underutilized Papilionoideae crops provide insights into root nodulation and disease resistanc.</title>
        <authorList>
            <person name="Jiang F."/>
        </authorList>
    </citation>
    <scope>NUCLEOTIDE SEQUENCE [LARGE SCALE GENOMIC DNA]</scope>
    <source>
        <strain evidence="11">LVBAO_FW01</strain>
        <tissue evidence="11">Leaves</tissue>
    </source>
</reference>
<name>A0AAN9QNH9_CANGL</name>
<dbReference type="AlphaFoldDB" id="A0AAN9QNH9"/>
<proteinExistence type="inferred from homology"/>
<feature type="compositionally biased region" description="Acidic residues" evidence="9">
    <location>
        <begin position="946"/>
        <end position="964"/>
    </location>
</feature>
<feature type="region of interest" description="Disordered" evidence="9">
    <location>
        <begin position="886"/>
        <end position="964"/>
    </location>
</feature>
<dbReference type="InterPro" id="IPR013713">
    <property type="entry name" value="XPO2_central"/>
</dbReference>
<organism evidence="11 12">
    <name type="scientific">Canavalia gladiata</name>
    <name type="common">Sword bean</name>
    <name type="synonym">Dolichos gladiatus</name>
    <dbReference type="NCBI Taxonomy" id="3824"/>
    <lineage>
        <taxon>Eukaryota</taxon>
        <taxon>Viridiplantae</taxon>
        <taxon>Streptophyta</taxon>
        <taxon>Embryophyta</taxon>
        <taxon>Tracheophyta</taxon>
        <taxon>Spermatophyta</taxon>
        <taxon>Magnoliopsida</taxon>
        <taxon>eudicotyledons</taxon>
        <taxon>Gunneridae</taxon>
        <taxon>Pentapetalae</taxon>
        <taxon>rosids</taxon>
        <taxon>fabids</taxon>
        <taxon>Fabales</taxon>
        <taxon>Fabaceae</taxon>
        <taxon>Papilionoideae</taxon>
        <taxon>50 kb inversion clade</taxon>
        <taxon>NPAAA clade</taxon>
        <taxon>indigoferoid/millettioid clade</taxon>
        <taxon>Phaseoleae</taxon>
        <taxon>Canavalia</taxon>
    </lineage>
</organism>
<evidence type="ECO:0000256" key="6">
    <source>
        <dbReference type="ARBA" id="ARBA00022927"/>
    </source>
</evidence>
<keyword evidence="6" id="KW-0653">Protein transport</keyword>